<sequence length="96" mass="10436">MDLPLKEAYQRGLAVEARRNEPDGPKFAFDFRPHSHHWQVMGLVRASEHEAGVIQVGGADILMAMTSVGDGFFPVHLDVDAAGNPVALRIDIAGED</sequence>
<dbReference type="Proteomes" id="UP000198415">
    <property type="component" value="Unassembled WGS sequence"/>
</dbReference>
<evidence type="ECO:0000313" key="1">
    <source>
        <dbReference type="EMBL" id="SNR89814.1"/>
    </source>
</evidence>
<gene>
    <name evidence="1" type="ORF">SAMN06264365_10724</name>
</gene>
<keyword evidence="2" id="KW-1185">Reference proteome</keyword>
<proteinExistence type="predicted"/>
<dbReference type="RefSeq" id="WP_089294619.1">
    <property type="nucleotide sequence ID" value="NZ_BOMU01000048.1"/>
</dbReference>
<protein>
    <submittedName>
        <fullName evidence="1">Uncharacterized protein</fullName>
    </submittedName>
</protein>
<organism evidence="1 2">
    <name type="scientific">Actinoplanes regularis</name>
    <dbReference type="NCBI Taxonomy" id="52697"/>
    <lineage>
        <taxon>Bacteria</taxon>
        <taxon>Bacillati</taxon>
        <taxon>Actinomycetota</taxon>
        <taxon>Actinomycetes</taxon>
        <taxon>Micromonosporales</taxon>
        <taxon>Micromonosporaceae</taxon>
        <taxon>Actinoplanes</taxon>
    </lineage>
</organism>
<dbReference type="OrthoDB" id="4001405at2"/>
<dbReference type="AlphaFoldDB" id="A0A239A461"/>
<evidence type="ECO:0000313" key="2">
    <source>
        <dbReference type="Proteomes" id="UP000198415"/>
    </source>
</evidence>
<name>A0A239A461_9ACTN</name>
<dbReference type="EMBL" id="FZNR01000007">
    <property type="protein sequence ID" value="SNR89814.1"/>
    <property type="molecule type" value="Genomic_DNA"/>
</dbReference>
<reference evidence="1 2" key="1">
    <citation type="submission" date="2017-06" db="EMBL/GenBank/DDBJ databases">
        <authorList>
            <person name="Kim H.J."/>
            <person name="Triplett B.A."/>
        </authorList>
    </citation>
    <scope>NUCLEOTIDE SEQUENCE [LARGE SCALE GENOMIC DNA]</scope>
    <source>
        <strain evidence="1 2">DSM 43151</strain>
    </source>
</reference>
<accession>A0A239A461</accession>